<dbReference type="InterPro" id="IPR023430">
    <property type="entry name" value="Pept_HybD-like_dom_sf"/>
</dbReference>
<reference evidence="5 6" key="1">
    <citation type="submission" date="2019-01" db="EMBL/GenBank/DDBJ databases">
        <title>Senegalimassilia sp. nov. KGMB04484 isolated human feces.</title>
        <authorList>
            <person name="Han K.-I."/>
            <person name="Kim J.-S."/>
            <person name="Lee K.C."/>
            <person name="Suh M.K."/>
            <person name="Eom M.K."/>
            <person name="Lee J.H."/>
            <person name="Park S.-H."/>
            <person name="Kang S.W."/>
            <person name="Park J.-E."/>
            <person name="Oh B.S."/>
            <person name="Yu S.Y."/>
            <person name="Choi S.-H."/>
            <person name="Lee D.H."/>
            <person name="Yoon H."/>
            <person name="Kim B.-Y."/>
            <person name="Lee J.H."/>
            <person name="Lee J.-S."/>
        </authorList>
    </citation>
    <scope>NUCLEOTIDE SEQUENCE [LARGE SCALE GENOMIC DNA]</scope>
    <source>
        <strain evidence="5 6">KGMB04484</strain>
    </source>
</reference>
<accession>A0A4Q2JZ18</accession>
<evidence type="ECO:0000313" key="5">
    <source>
        <dbReference type="EMBL" id="RXZ54206.1"/>
    </source>
</evidence>
<dbReference type="EMBL" id="SDPW01000001">
    <property type="protein sequence ID" value="RXZ54206.1"/>
    <property type="molecule type" value="Genomic_DNA"/>
</dbReference>
<keyword evidence="3" id="KW-0064">Aspartyl protease</keyword>
<comment type="similarity">
    <text evidence="1">Belongs to the peptidase A31 family.</text>
</comment>
<dbReference type="PRINTS" id="PR00446">
    <property type="entry name" value="HYDRGNUPTAKE"/>
</dbReference>
<gene>
    <name evidence="5" type="ORF">ET524_06760</name>
</gene>
<evidence type="ECO:0000256" key="2">
    <source>
        <dbReference type="ARBA" id="ARBA00022670"/>
    </source>
</evidence>
<dbReference type="Proteomes" id="UP000293345">
    <property type="component" value="Unassembled WGS sequence"/>
</dbReference>
<evidence type="ECO:0000256" key="4">
    <source>
        <dbReference type="ARBA" id="ARBA00022801"/>
    </source>
</evidence>
<evidence type="ECO:0000313" key="6">
    <source>
        <dbReference type="Proteomes" id="UP000293345"/>
    </source>
</evidence>
<proteinExistence type="inferred from homology"/>
<dbReference type="Gene3D" id="3.40.50.1450">
    <property type="entry name" value="HybD-like"/>
    <property type="match status" value="1"/>
</dbReference>
<keyword evidence="6" id="KW-1185">Reference proteome</keyword>
<dbReference type="OrthoDB" id="3183651at2"/>
<keyword evidence="2 5" id="KW-0645">Protease</keyword>
<keyword evidence="4" id="KW-0378">Hydrolase</keyword>
<evidence type="ECO:0000256" key="3">
    <source>
        <dbReference type="ARBA" id="ARBA00022750"/>
    </source>
</evidence>
<evidence type="ECO:0000256" key="1">
    <source>
        <dbReference type="ARBA" id="ARBA00006814"/>
    </source>
</evidence>
<comment type="caution">
    <text evidence="5">The sequence shown here is derived from an EMBL/GenBank/DDBJ whole genome shotgun (WGS) entry which is preliminary data.</text>
</comment>
<dbReference type="SUPFAM" id="SSF53163">
    <property type="entry name" value="HybD-like"/>
    <property type="match status" value="1"/>
</dbReference>
<dbReference type="Pfam" id="PF01750">
    <property type="entry name" value="HycI"/>
    <property type="match status" value="1"/>
</dbReference>
<dbReference type="GO" id="GO:0016485">
    <property type="term" value="P:protein processing"/>
    <property type="evidence" value="ECO:0007669"/>
    <property type="project" value="TreeGrafter"/>
</dbReference>
<sequence>MACECDGRTVGDELRERGAACAGVPSANGEGFEDACGAGDEGLSCDDVFRHEGWGLHEYVLSSEAVPAALRPERIAVLCVGNRLMLDDGIGPAVYDALVAQYDVPENVELLDLGCLSLAMIDRVREFDVILTVDAVDDSGEPAGTILRYAPDAMARHVGITASLHDLKLIDLFDSAALLGYQAEGLCLGMQVENASPAEATEGLTPAVHKALPLLVEVIAGELARLGSPLEKRKSINQD</sequence>
<dbReference type="AlphaFoldDB" id="A0A4Q2JZ18"/>
<name>A0A4Q2JZ18_9ACTN</name>
<dbReference type="InterPro" id="IPR000671">
    <property type="entry name" value="Peptidase_A31"/>
</dbReference>
<dbReference type="GO" id="GO:0008047">
    <property type="term" value="F:enzyme activator activity"/>
    <property type="evidence" value="ECO:0007669"/>
    <property type="project" value="InterPro"/>
</dbReference>
<dbReference type="NCBIfam" id="TIGR00072">
    <property type="entry name" value="hydrog_prot"/>
    <property type="match status" value="1"/>
</dbReference>
<dbReference type="PANTHER" id="PTHR30302">
    <property type="entry name" value="HYDROGENASE 1 MATURATION PROTEASE"/>
    <property type="match status" value="1"/>
</dbReference>
<dbReference type="GO" id="GO:0004190">
    <property type="term" value="F:aspartic-type endopeptidase activity"/>
    <property type="evidence" value="ECO:0007669"/>
    <property type="project" value="UniProtKB-KW"/>
</dbReference>
<protein>
    <submittedName>
        <fullName evidence="5">Hydrogenase maturation protease</fullName>
    </submittedName>
</protein>
<dbReference type="PANTHER" id="PTHR30302:SF1">
    <property type="entry name" value="HYDROGENASE 2 MATURATION PROTEASE"/>
    <property type="match status" value="1"/>
</dbReference>
<organism evidence="5 6">
    <name type="scientific">Senegalimassilia faecalis</name>
    <dbReference type="NCBI Taxonomy" id="2509433"/>
    <lineage>
        <taxon>Bacteria</taxon>
        <taxon>Bacillati</taxon>
        <taxon>Actinomycetota</taxon>
        <taxon>Coriobacteriia</taxon>
        <taxon>Coriobacteriales</taxon>
        <taxon>Coriobacteriaceae</taxon>
        <taxon>Senegalimassilia</taxon>
    </lineage>
</organism>